<organism evidence="2">
    <name type="scientific">hydrothermal vent metagenome</name>
    <dbReference type="NCBI Taxonomy" id="652676"/>
    <lineage>
        <taxon>unclassified sequences</taxon>
        <taxon>metagenomes</taxon>
        <taxon>ecological metagenomes</taxon>
    </lineage>
</organism>
<proteinExistence type="predicted"/>
<sequence length="140" mass="16348">MTGFIDTSSLFKKYVQEKGFQKFKKVLNTLENVQISPITFIELHKAVKNRLERQIITYKESQILSEEINRDYSFFRVVQWNSMLEKTAVYLVNMYNLKTLDSIQLASGILSEADKFITSDKQLYKAAQKEVSKAILIECY</sequence>
<reference evidence="2" key="1">
    <citation type="submission" date="2018-06" db="EMBL/GenBank/DDBJ databases">
        <authorList>
            <person name="Zhirakovskaya E."/>
        </authorList>
    </citation>
    <scope>NUCLEOTIDE SEQUENCE</scope>
</reference>
<dbReference type="AlphaFoldDB" id="A0A3B1D9W8"/>
<accession>A0A3B1D9W8</accession>
<name>A0A3B1D9W8_9ZZZZ</name>
<dbReference type="Pfam" id="PF01850">
    <property type="entry name" value="PIN"/>
    <property type="match status" value="1"/>
</dbReference>
<evidence type="ECO:0000259" key="1">
    <source>
        <dbReference type="Pfam" id="PF01850"/>
    </source>
</evidence>
<protein>
    <recommendedName>
        <fullName evidence="1">PIN domain-containing protein</fullName>
    </recommendedName>
</protein>
<dbReference type="CDD" id="cd09874">
    <property type="entry name" value="PIN_MT3492-like"/>
    <property type="match status" value="1"/>
</dbReference>
<evidence type="ECO:0000313" key="2">
    <source>
        <dbReference type="EMBL" id="VAX37552.1"/>
    </source>
</evidence>
<dbReference type="EMBL" id="UOGJ01000131">
    <property type="protein sequence ID" value="VAX37552.1"/>
    <property type="molecule type" value="Genomic_DNA"/>
</dbReference>
<feature type="domain" description="PIN" evidence="1">
    <location>
        <begin position="4"/>
        <end position="127"/>
    </location>
</feature>
<dbReference type="InterPro" id="IPR029060">
    <property type="entry name" value="PIN-like_dom_sf"/>
</dbReference>
<dbReference type="SUPFAM" id="SSF88723">
    <property type="entry name" value="PIN domain-like"/>
    <property type="match status" value="1"/>
</dbReference>
<dbReference type="Gene3D" id="3.40.50.1010">
    <property type="entry name" value="5'-nuclease"/>
    <property type="match status" value="1"/>
</dbReference>
<dbReference type="InterPro" id="IPR002716">
    <property type="entry name" value="PIN_dom"/>
</dbReference>
<gene>
    <name evidence="2" type="ORF">MNBD_UNCLBAC01-1944</name>
</gene>